<evidence type="ECO:0000313" key="3">
    <source>
        <dbReference type="EMBL" id="RLJ64744.1"/>
    </source>
</evidence>
<comment type="caution">
    <text evidence="3">The sequence shown here is derived from an EMBL/GenBank/DDBJ whole genome shotgun (WGS) entry which is preliminary data.</text>
</comment>
<dbReference type="Pfam" id="PF01841">
    <property type="entry name" value="Transglut_core"/>
    <property type="match status" value="1"/>
</dbReference>
<dbReference type="PANTHER" id="PTHR42736">
    <property type="entry name" value="PROTEIN-GLUTAMINE GAMMA-GLUTAMYLTRANSFERASE"/>
    <property type="match status" value="1"/>
</dbReference>
<dbReference type="Proteomes" id="UP000268908">
    <property type="component" value="Unassembled WGS sequence"/>
</dbReference>
<dbReference type="OrthoDB" id="9804872at2"/>
<keyword evidence="1" id="KW-1133">Transmembrane helix</keyword>
<dbReference type="InterPro" id="IPR038765">
    <property type="entry name" value="Papain-like_cys_pep_sf"/>
</dbReference>
<dbReference type="AlphaFoldDB" id="A0A497XDE4"/>
<keyword evidence="1" id="KW-0812">Transmembrane</keyword>
<dbReference type="Pfam" id="PF11992">
    <property type="entry name" value="TgpA_N"/>
    <property type="match status" value="1"/>
</dbReference>
<feature type="transmembrane region" description="Helical" evidence="1">
    <location>
        <begin position="544"/>
        <end position="564"/>
    </location>
</feature>
<evidence type="ECO:0000313" key="4">
    <source>
        <dbReference type="Proteomes" id="UP000268908"/>
    </source>
</evidence>
<organism evidence="3 4">
    <name type="scientific">Sulfurisoma sediminicola</name>
    <dbReference type="NCBI Taxonomy" id="1381557"/>
    <lineage>
        <taxon>Bacteria</taxon>
        <taxon>Pseudomonadati</taxon>
        <taxon>Pseudomonadota</taxon>
        <taxon>Betaproteobacteria</taxon>
        <taxon>Nitrosomonadales</taxon>
        <taxon>Sterolibacteriaceae</taxon>
        <taxon>Sulfurisoma</taxon>
    </lineage>
</organism>
<protein>
    <submittedName>
        <fullName evidence="3">Uncharacterized protein DUF4129</fullName>
    </submittedName>
</protein>
<dbReference type="SMART" id="SM00460">
    <property type="entry name" value="TGc"/>
    <property type="match status" value="1"/>
</dbReference>
<dbReference type="InterPro" id="IPR021878">
    <property type="entry name" value="TgpA_N"/>
</dbReference>
<feature type="transmembrane region" description="Helical" evidence="1">
    <location>
        <begin position="57"/>
        <end position="75"/>
    </location>
</feature>
<feature type="domain" description="Transglutaminase-like" evidence="2">
    <location>
        <begin position="398"/>
        <end position="469"/>
    </location>
</feature>
<dbReference type="PANTHER" id="PTHR42736:SF1">
    <property type="entry name" value="PROTEIN-GLUTAMINE GAMMA-GLUTAMYLTRANSFERASE"/>
    <property type="match status" value="1"/>
</dbReference>
<dbReference type="InterPro" id="IPR025403">
    <property type="entry name" value="TgpA-like_C"/>
</dbReference>
<sequence>MAKSKPQAVTPSQTWWLLAAALSALLPLTPHVPYWLSALALTLLGGRAVLNRTQRRLPARFWLILLTFAGSAGVLAQFRTLFGQNPGVALLVLFLALKPLETRTRRDGLAVIFLCYFLVLAQFFFAQSIATAAMTVATIVAVTAALGSLADGRARPADLLRRSGLMLLQAAPFMLLLFVLFPRVQGPLWGLPRDAFSALTGLSDSMAPGSISNLSQSDAIAFRAKFSETPPRDLLYWRGPVLTEFDGRTWRPEGRLALPRLAYAPQGPLIEYEVTLEAHAKRWLFALELPGNLPSDSLMTGDYQLLARTPVTTRLRYSVTSHTAMAAGREESSAVLQRALALPGDFNPRTRALGQGWRDQDKTDEAVLEAATRFFLTQGLSYSLTPPLLGRHGVDEFLFESRQGFCEHFSGAFVFALRAAGLPARVVTGYQGGETNPFDGYFTVRQYDAHAWAEVWLKDRGWTRIDPTALSVPSRISQNLAAAVPAGSPLPLLTRADLAWLRELRLRFDAVANTWNQWVIGYNPERQREFLNRLGMRAPDWRQMTATLAVLAGLVLLGLTAWALRQRRRVDAAQRAWLRLGRRLGRRGLPRTPWEAPLAYADRIAVRFPESAAEIRAISALYGRVRYGNLDPVLLDELKTRIARFQP</sequence>
<evidence type="ECO:0000256" key="1">
    <source>
        <dbReference type="SAM" id="Phobius"/>
    </source>
</evidence>
<dbReference type="EMBL" id="RCCI01000005">
    <property type="protein sequence ID" value="RLJ64744.1"/>
    <property type="molecule type" value="Genomic_DNA"/>
</dbReference>
<dbReference type="RefSeq" id="WP_121241021.1">
    <property type="nucleotide sequence ID" value="NZ_BHVV01000006.1"/>
</dbReference>
<dbReference type="InterPro" id="IPR002931">
    <property type="entry name" value="Transglutaminase-like"/>
</dbReference>
<dbReference type="SUPFAM" id="SSF54001">
    <property type="entry name" value="Cysteine proteinases"/>
    <property type="match status" value="1"/>
</dbReference>
<proteinExistence type="predicted"/>
<dbReference type="Gene3D" id="3.10.620.30">
    <property type="match status" value="1"/>
</dbReference>
<feature type="transmembrane region" description="Helical" evidence="1">
    <location>
        <begin position="109"/>
        <end position="126"/>
    </location>
</feature>
<keyword evidence="4" id="KW-1185">Reference proteome</keyword>
<feature type="transmembrane region" description="Helical" evidence="1">
    <location>
        <begin position="81"/>
        <end position="97"/>
    </location>
</feature>
<dbReference type="InterPro" id="IPR052901">
    <property type="entry name" value="Bact_TGase-like"/>
</dbReference>
<gene>
    <name evidence="3" type="ORF">DFR35_1390</name>
</gene>
<reference evidence="3 4" key="1">
    <citation type="submission" date="2018-10" db="EMBL/GenBank/DDBJ databases">
        <title>Genomic Encyclopedia of Type Strains, Phase IV (KMG-IV): sequencing the most valuable type-strain genomes for metagenomic binning, comparative biology and taxonomic classification.</title>
        <authorList>
            <person name="Goeker M."/>
        </authorList>
    </citation>
    <scope>NUCLEOTIDE SEQUENCE [LARGE SCALE GENOMIC DNA]</scope>
    <source>
        <strain evidence="3 4">DSM 26916</strain>
    </source>
</reference>
<evidence type="ECO:0000259" key="2">
    <source>
        <dbReference type="SMART" id="SM00460"/>
    </source>
</evidence>
<dbReference type="Pfam" id="PF13559">
    <property type="entry name" value="DUF4129"/>
    <property type="match status" value="1"/>
</dbReference>
<accession>A0A497XDE4</accession>
<feature type="transmembrane region" description="Helical" evidence="1">
    <location>
        <begin position="132"/>
        <end position="152"/>
    </location>
</feature>
<feature type="transmembrane region" description="Helical" evidence="1">
    <location>
        <begin position="164"/>
        <end position="181"/>
    </location>
</feature>
<name>A0A497XDE4_9PROT</name>
<keyword evidence="1" id="KW-0472">Membrane</keyword>